<proteinExistence type="predicted"/>
<keyword evidence="1" id="KW-0812">Transmembrane</keyword>
<name>A0A2Z2M578_THEGO</name>
<dbReference type="KEGG" id="tgg:A3K92_03505"/>
<evidence type="ECO:0000256" key="1">
    <source>
        <dbReference type="SAM" id="Phobius"/>
    </source>
</evidence>
<dbReference type="EMBL" id="CP014855">
    <property type="protein sequence ID" value="ASJ00606.1"/>
    <property type="molecule type" value="Genomic_DNA"/>
</dbReference>
<keyword evidence="3" id="KW-1185">Reference proteome</keyword>
<keyword evidence="1" id="KW-1133">Transmembrane helix</keyword>
<accession>A0A2Z2M578</accession>
<dbReference type="AlphaFoldDB" id="A0A2Z2M578"/>
<evidence type="ECO:0000313" key="2">
    <source>
        <dbReference type="EMBL" id="ASJ00606.1"/>
    </source>
</evidence>
<reference evidence="2 3" key="1">
    <citation type="submission" date="2016-03" db="EMBL/GenBank/DDBJ databases">
        <title>Complete genome sequence of Thermococcus gorgonarius.</title>
        <authorList>
            <person name="Oger P.M."/>
        </authorList>
    </citation>
    <scope>NUCLEOTIDE SEQUENCE [LARGE SCALE GENOMIC DNA]</scope>
    <source>
        <strain evidence="2 3">W-12</strain>
    </source>
</reference>
<feature type="transmembrane region" description="Helical" evidence="1">
    <location>
        <begin position="45"/>
        <end position="62"/>
    </location>
</feature>
<organism evidence="2 3">
    <name type="scientific">Thermococcus gorgonarius</name>
    <dbReference type="NCBI Taxonomy" id="71997"/>
    <lineage>
        <taxon>Archaea</taxon>
        <taxon>Methanobacteriati</taxon>
        <taxon>Methanobacteriota</taxon>
        <taxon>Thermococci</taxon>
        <taxon>Thermococcales</taxon>
        <taxon>Thermococcaceae</taxon>
        <taxon>Thermococcus</taxon>
    </lineage>
</organism>
<dbReference type="Proteomes" id="UP000250134">
    <property type="component" value="Chromosome"/>
</dbReference>
<sequence length="70" mass="7651">MGLGTIVESLNKYGVFPANLDFLIVVVFLLLVIAGITSQLSVGKIMTLILLFFALLAMWFGYEIAKDLGK</sequence>
<feature type="transmembrane region" description="Helical" evidence="1">
    <location>
        <begin position="20"/>
        <end position="38"/>
    </location>
</feature>
<keyword evidence="1" id="KW-0472">Membrane</keyword>
<protein>
    <submittedName>
        <fullName evidence="2">Uncharacterized protein</fullName>
    </submittedName>
</protein>
<dbReference type="OrthoDB" id="101176at2157"/>
<gene>
    <name evidence="2" type="ORF">A3K92_03505</name>
</gene>
<evidence type="ECO:0000313" key="3">
    <source>
        <dbReference type="Proteomes" id="UP000250134"/>
    </source>
</evidence>